<name>A0A561V6H5_9ACTN</name>
<evidence type="ECO:0000313" key="4">
    <source>
        <dbReference type="Proteomes" id="UP001330827"/>
    </source>
</evidence>
<dbReference type="OrthoDB" id="2636646at2"/>
<dbReference type="Proteomes" id="UP001330827">
    <property type="component" value="Chromosome"/>
</dbReference>
<dbReference type="EMBL" id="CP109114">
    <property type="protein sequence ID" value="WSC11969.1"/>
    <property type="molecule type" value="Genomic_DNA"/>
</dbReference>
<sequence length="310" mass="33494">MISDLENVGIGSFACAFGDLENKPENIPDFDDLWQTASFGTDFADMGCSTYRKMTRPVQDYVVDAVRRTLRASGAGAADIDHLVIATSDPTLALLPSDFAERVLIALGLDDCVPHLVSFQRCCSSLTALRHGRDLFADPDVTHVAMVALDFVPDDRQRVQPYAVFGDAVVSCLLTRHHPGLVRLSSSAVRADPDGLRGRDSFVSRKAVADRTLSAVLQAGGRELGQVTKVFAANLYKPLTLFNATAVGLPPDRLHFADTLSAYGHCGNADWMINLADYHERVGIRSGQTYLAQSSAPGFYACVLLEGSAQ</sequence>
<dbReference type="Gene3D" id="3.40.47.10">
    <property type="match status" value="2"/>
</dbReference>
<dbReference type="GO" id="GO:0016747">
    <property type="term" value="F:acyltransferase activity, transferring groups other than amino-acyl groups"/>
    <property type="evidence" value="ECO:0007669"/>
    <property type="project" value="UniProtKB-ARBA"/>
</dbReference>
<evidence type="ECO:0000313" key="1">
    <source>
        <dbReference type="EMBL" id="TWG07204.1"/>
    </source>
</evidence>
<dbReference type="RefSeq" id="WP_145766838.1">
    <property type="nucleotide sequence ID" value="NZ_CP109114.1"/>
</dbReference>
<dbReference type="SUPFAM" id="SSF53901">
    <property type="entry name" value="Thiolase-like"/>
    <property type="match status" value="1"/>
</dbReference>
<organism evidence="1 3">
    <name type="scientific">Streptomyces brevispora</name>
    <dbReference type="NCBI Taxonomy" id="887462"/>
    <lineage>
        <taxon>Bacteria</taxon>
        <taxon>Bacillati</taxon>
        <taxon>Actinomycetota</taxon>
        <taxon>Actinomycetes</taxon>
        <taxon>Kitasatosporales</taxon>
        <taxon>Streptomycetaceae</taxon>
        <taxon>Streptomyces</taxon>
    </lineage>
</organism>
<accession>A0A561V6H5</accession>
<dbReference type="EMBL" id="VIWW01000001">
    <property type="protein sequence ID" value="TWG07204.1"/>
    <property type="molecule type" value="Genomic_DNA"/>
</dbReference>
<keyword evidence="4" id="KW-1185">Reference proteome</keyword>
<reference evidence="1 3" key="1">
    <citation type="submission" date="2019-06" db="EMBL/GenBank/DDBJ databases">
        <title>Sequencing the genomes of 1000 actinobacteria strains.</title>
        <authorList>
            <person name="Klenk H.-P."/>
        </authorList>
    </citation>
    <scope>NUCLEOTIDE SEQUENCE [LARGE SCALE GENOMIC DNA]</scope>
    <source>
        <strain evidence="1 3">DSM 42059</strain>
    </source>
</reference>
<protein>
    <submittedName>
        <fullName evidence="1">Putative naringenin-chalcone synthase</fullName>
    </submittedName>
</protein>
<dbReference type="AlphaFoldDB" id="A0A561V6H5"/>
<dbReference type="Proteomes" id="UP000318186">
    <property type="component" value="Unassembled WGS sequence"/>
</dbReference>
<reference evidence="2 4" key="2">
    <citation type="submission" date="2022-10" db="EMBL/GenBank/DDBJ databases">
        <title>The complete genomes of actinobacterial strains from the NBC collection.</title>
        <authorList>
            <person name="Joergensen T.S."/>
            <person name="Alvarez Arevalo M."/>
            <person name="Sterndorff E.B."/>
            <person name="Faurdal D."/>
            <person name="Vuksanovic O."/>
            <person name="Mourched A.-S."/>
            <person name="Charusanti P."/>
            <person name="Shaw S."/>
            <person name="Blin K."/>
            <person name="Weber T."/>
        </authorList>
    </citation>
    <scope>NUCLEOTIDE SEQUENCE [LARGE SCALE GENOMIC DNA]</scope>
    <source>
        <strain evidence="2 4">NBC 01769</strain>
    </source>
</reference>
<evidence type="ECO:0000313" key="3">
    <source>
        <dbReference type="Proteomes" id="UP000318186"/>
    </source>
</evidence>
<gene>
    <name evidence="1" type="ORF">FHX80_115709</name>
    <name evidence="2" type="ORF">OIE64_03310</name>
</gene>
<proteinExistence type="predicted"/>
<dbReference type="InterPro" id="IPR016039">
    <property type="entry name" value="Thiolase-like"/>
</dbReference>
<evidence type="ECO:0000313" key="2">
    <source>
        <dbReference type="EMBL" id="WSC11969.1"/>
    </source>
</evidence>